<feature type="transmembrane region" description="Helical" evidence="2">
    <location>
        <begin position="73"/>
        <end position="90"/>
    </location>
</feature>
<evidence type="ECO:0008006" key="5">
    <source>
        <dbReference type="Google" id="ProtNLM"/>
    </source>
</evidence>
<dbReference type="KEGG" id="ndi:NDAI_0D03450"/>
<gene>
    <name evidence="3" type="primary">NDAI0D03450</name>
    <name evidence="3" type="ordered locus">NDAI_0D03450</name>
</gene>
<evidence type="ECO:0000313" key="3">
    <source>
        <dbReference type="EMBL" id="CCD24659.1"/>
    </source>
</evidence>
<feature type="compositionally biased region" description="Low complexity" evidence="1">
    <location>
        <begin position="43"/>
        <end position="52"/>
    </location>
</feature>
<proteinExistence type="predicted"/>
<keyword evidence="4" id="KW-1185">Reference proteome</keyword>
<dbReference type="RefSeq" id="XP_003669902.1">
    <property type="nucleotide sequence ID" value="XM_003669854.1"/>
</dbReference>
<keyword evidence="2" id="KW-0812">Transmembrane</keyword>
<dbReference type="GeneID" id="11495113"/>
<dbReference type="PANTHER" id="PTHR47260">
    <property type="entry name" value="UPF0644 PROTEIN PB2B4.06"/>
    <property type="match status" value="1"/>
</dbReference>
<dbReference type="AlphaFoldDB" id="G0WA48"/>
<name>G0WA48_NAUDC</name>
<dbReference type="SUPFAM" id="SSF54637">
    <property type="entry name" value="Thioesterase/thiol ester dehydrase-isomerase"/>
    <property type="match status" value="1"/>
</dbReference>
<dbReference type="eggNOG" id="KOG4781">
    <property type="taxonomic scope" value="Eukaryota"/>
</dbReference>
<accession>G0WA48</accession>
<feature type="compositionally biased region" description="Polar residues" evidence="1">
    <location>
        <begin position="53"/>
        <end position="64"/>
    </location>
</feature>
<dbReference type="Proteomes" id="UP000000689">
    <property type="component" value="Chromosome 4"/>
</dbReference>
<feature type="region of interest" description="Disordered" evidence="1">
    <location>
        <begin position="43"/>
        <end position="66"/>
    </location>
</feature>
<protein>
    <recommendedName>
        <fullName evidence="5">Thioesterase domain-containing protein</fullName>
    </recommendedName>
</protein>
<evidence type="ECO:0000313" key="4">
    <source>
        <dbReference type="Proteomes" id="UP000000689"/>
    </source>
</evidence>
<dbReference type="InterPro" id="IPR052061">
    <property type="entry name" value="PTE-AB_protein"/>
</dbReference>
<dbReference type="CDD" id="cd03440">
    <property type="entry name" value="hot_dog"/>
    <property type="match status" value="1"/>
</dbReference>
<keyword evidence="2" id="KW-0472">Membrane</keyword>
<dbReference type="OMA" id="IYHLGMK"/>
<organism evidence="3 4">
    <name type="scientific">Naumovozyma dairenensis (strain ATCC 10597 / BCRC 20456 / CBS 421 / NBRC 0211 / NRRL Y-12639)</name>
    <name type="common">Saccharomyces dairenensis</name>
    <dbReference type="NCBI Taxonomy" id="1071378"/>
    <lineage>
        <taxon>Eukaryota</taxon>
        <taxon>Fungi</taxon>
        <taxon>Dikarya</taxon>
        <taxon>Ascomycota</taxon>
        <taxon>Saccharomycotina</taxon>
        <taxon>Saccharomycetes</taxon>
        <taxon>Saccharomycetales</taxon>
        <taxon>Saccharomycetaceae</taxon>
        <taxon>Naumovozyma</taxon>
    </lineage>
</organism>
<evidence type="ECO:0000256" key="2">
    <source>
        <dbReference type="SAM" id="Phobius"/>
    </source>
</evidence>
<dbReference type="OrthoDB" id="506431at2759"/>
<dbReference type="EMBL" id="HE580270">
    <property type="protein sequence ID" value="CCD24659.1"/>
    <property type="molecule type" value="Genomic_DNA"/>
</dbReference>
<reference evidence="3 4" key="1">
    <citation type="journal article" date="2011" name="Proc. Natl. Acad. Sci. U.S.A.">
        <title>Evolutionary erosion of yeast sex chromosomes by mating-type switching accidents.</title>
        <authorList>
            <person name="Gordon J.L."/>
            <person name="Armisen D."/>
            <person name="Proux-Wera E."/>
            <person name="Oheigeartaigh S.S."/>
            <person name="Byrne K.P."/>
            <person name="Wolfe K.H."/>
        </authorList>
    </citation>
    <scope>NUCLEOTIDE SEQUENCE [LARGE SCALE GENOMIC DNA]</scope>
    <source>
        <strain evidence="4">ATCC 10597 / BCRC 20456 / CBS 421 / NBRC 0211 / NRRL Y-12639</strain>
    </source>
</reference>
<evidence type="ECO:0000256" key="1">
    <source>
        <dbReference type="SAM" id="MobiDB-lite"/>
    </source>
</evidence>
<keyword evidence="2" id="KW-1133">Transmembrane helix</keyword>
<sequence>MSSKIKVVQNVYSRMAISRMSRVMRRRMVTPYTTSAMMRRSITTTNNSSSTSPEMPTFTTNGSKNTKEPKSKWVPITIFSGSFLIGWYLTQHMTFTDVMAYWKYDKLPQDSEQVQRYRFEIMNRLEKLPIMKQIRENNNELGYYEVFPKDSVPGHKSVKEGNQLINKTLLTPGGIAIPPKFFYNPEKKEVVGIYHLGMKLTGYPFIVHGGILATVMEDLMREGIQIIKQKNGEKTNELTISYKMPTFANQFVIVRTTQVDDIGKDSVNMKVDLMDQNGQNVLVKGSGSFKTI</sequence>
<dbReference type="Gene3D" id="3.10.129.10">
    <property type="entry name" value="Hotdog Thioesterase"/>
    <property type="match status" value="1"/>
</dbReference>
<dbReference type="InterPro" id="IPR029069">
    <property type="entry name" value="HotDog_dom_sf"/>
</dbReference>
<dbReference type="HOGENOM" id="CLU_052827_1_0_1"/>
<dbReference type="PANTHER" id="PTHR47260:SF1">
    <property type="entry name" value="UPF0644 PROTEIN PB2B4.06"/>
    <property type="match status" value="1"/>
</dbReference>